<keyword evidence="3" id="KW-1185">Reference proteome</keyword>
<organism evidence="2 3">
    <name type="scientific">Ornithinimicrobium pratense</name>
    <dbReference type="NCBI Taxonomy" id="2593973"/>
    <lineage>
        <taxon>Bacteria</taxon>
        <taxon>Bacillati</taxon>
        <taxon>Actinomycetota</taxon>
        <taxon>Actinomycetes</taxon>
        <taxon>Micrococcales</taxon>
        <taxon>Ornithinimicrobiaceae</taxon>
        <taxon>Ornithinimicrobium</taxon>
    </lineage>
</organism>
<keyword evidence="1" id="KW-0812">Transmembrane</keyword>
<feature type="transmembrane region" description="Helical" evidence="1">
    <location>
        <begin position="70"/>
        <end position="88"/>
    </location>
</feature>
<dbReference type="AlphaFoldDB" id="A0A5J6V1N2"/>
<gene>
    <name evidence="2" type="ORF">FY030_02355</name>
</gene>
<dbReference type="RefSeq" id="WP_158060112.1">
    <property type="nucleotide sequence ID" value="NZ_CP044427.1"/>
</dbReference>
<keyword evidence="1" id="KW-1133">Transmembrane helix</keyword>
<keyword evidence="1" id="KW-0472">Membrane</keyword>
<evidence type="ECO:0000313" key="2">
    <source>
        <dbReference type="EMBL" id="QFG67720.1"/>
    </source>
</evidence>
<evidence type="ECO:0000313" key="3">
    <source>
        <dbReference type="Proteomes" id="UP000326546"/>
    </source>
</evidence>
<dbReference type="Proteomes" id="UP000326546">
    <property type="component" value="Chromosome"/>
</dbReference>
<dbReference type="EMBL" id="CP044427">
    <property type="protein sequence ID" value="QFG67720.1"/>
    <property type="molecule type" value="Genomic_DNA"/>
</dbReference>
<evidence type="ECO:0000256" key="1">
    <source>
        <dbReference type="SAM" id="Phobius"/>
    </source>
</evidence>
<proteinExistence type="predicted"/>
<sequence length="143" mass="14517">MRFNWSALLGGLVGGAVTAVVAGIVVARYLPEVGSDHTLGGAGVAALAAALSGAVGVIVGWLVHRRRGRGLGGIAAIVTVLGAGWGTWTWFTASWGVTGIGRTVVEGILILGLGMLVLATACGMTAALLQHRSRHDPEAARLR</sequence>
<accession>A0A5J6V1N2</accession>
<feature type="transmembrane region" description="Helical" evidence="1">
    <location>
        <begin position="108"/>
        <end position="129"/>
    </location>
</feature>
<dbReference type="KEGG" id="serw:FY030_02355"/>
<feature type="transmembrane region" description="Helical" evidence="1">
    <location>
        <begin position="42"/>
        <end position="63"/>
    </location>
</feature>
<name>A0A5J6V1N2_9MICO</name>
<feature type="transmembrane region" description="Helical" evidence="1">
    <location>
        <begin position="7"/>
        <end position="30"/>
    </location>
</feature>
<reference evidence="2 3" key="1">
    <citation type="submission" date="2019-09" db="EMBL/GenBank/DDBJ databases">
        <title>Serinicoccus pratensis sp. nov., isolated from meadow soil.</title>
        <authorList>
            <person name="Zhang W."/>
        </authorList>
    </citation>
    <scope>NUCLEOTIDE SEQUENCE [LARGE SCALE GENOMIC DNA]</scope>
    <source>
        <strain evidence="2 3">W204</strain>
    </source>
</reference>
<protein>
    <submittedName>
        <fullName evidence="2">Uncharacterized protein</fullName>
    </submittedName>
</protein>